<feature type="domain" description="Acyl-CoA oxidase/dehydrogenase middle" evidence="7">
    <location>
        <begin position="127"/>
        <end position="223"/>
    </location>
</feature>
<dbReference type="Gene3D" id="2.40.110.10">
    <property type="entry name" value="Butyryl-CoA Dehydrogenase, subunit A, domain 2"/>
    <property type="match status" value="1"/>
</dbReference>
<dbReference type="Proteomes" id="UP000475545">
    <property type="component" value="Unassembled WGS sequence"/>
</dbReference>
<organism evidence="9 10">
    <name type="scientific">Gordonia mangrovi</name>
    <dbReference type="NCBI Taxonomy" id="2665643"/>
    <lineage>
        <taxon>Bacteria</taxon>
        <taxon>Bacillati</taxon>
        <taxon>Actinomycetota</taxon>
        <taxon>Actinomycetes</taxon>
        <taxon>Mycobacteriales</taxon>
        <taxon>Gordoniaceae</taxon>
        <taxon>Gordonia</taxon>
    </lineage>
</organism>
<dbReference type="Pfam" id="PF00441">
    <property type="entry name" value="Acyl-CoA_dh_1"/>
    <property type="match status" value="1"/>
</dbReference>
<dbReference type="Gene3D" id="1.20.140.10">
    <property type="entry name" value="Butyryl-CoA Dehydrogenase, subunit A, domain 3"/>
    <property type="match status" value="1"/>
</dbReference>
<accession>A0A6L7GXU0</accession>
<dbReference type="InterPro" id="IPR036250">
    <property type="entry name" value="AcylCo_DH-like_C"/>
</dbReference>
<dbReference type="GO" id="GO:0003995">
    <property type="term" value="F:acyl-CoA dehydrogenase activity"/>
    <property type="evidence" value="ECO:0007669"/>
    <property type="project" value="TreeGrafter"/>
</dbReference>
<dbReference type="PANTHER" id="PTHR43884">
    <property type="entry name" value="ACYL-COA DEHYDROGENASE"/>
    <property type="match status" value="1"/>
</dbReference>
<keyword evidence="3 5" id="KW-0285">Flavoprotein</keyword>
<feature type="domain" description="Acyl-CoA dehydrogenase/oxidase N-terminal" evidence="8">
    <location>
        <begin position="10"/>
        <end position="121"/>
    </location>
</feature>
<dbReference type="InterPro" id="IPR006091">
    <property type="entry name" value="Acyl-CoA_Oxase/DH_mid-dom"/>
</dbReference>
<dbReference type="EMBL" id="WMBR01000005">
    <property type="protein sequence ID" value="MXP23465.1"/>
    <property type="molecule type" value="Genomic_DNA"/>
</dbReference>
<protein>
    <submittedName>
        <fullName evidence="9">Acyl-CoA dehydrogenase</fullName>
    </submittedName>
</protein>
<dbReference type="PIRSF" id="PIRSF016578">
    <property type="entry name" value="HsaA"/>
    <property type="match status" value="1"/>
</dbReference>
<dbReference type="AlphaFoldDB" id="A0A6L7GXU0"/>
<evidence type="ECO:0000256" key="4">
    <source>
        <dbReference type="ARBA" id="ARBA00022827"/>
    </source>
</evidence>
<dbReference type="SUPFAM" id="SSF47203">
    <property type="entry name" value="Acyl-CoA dehydrogenase C-terminal domain-like"/>
    <property type="match status" value="1"/>
</dbReference>
<evidence type="ECO:0000256" key="2">
    <source>
        <dbReference type="ARBA" id="ARBA00009347"/>
    </source>
</evidence>
<dbReference type="CDD" id="cd00567">
    <property type="entry name" value="ACAD"/>
    <property type="match status" value="1"/>
</dbReference>
<dbReference type="PANTHER" id="PTHR43884:SF12">
    <property type="entry name" value="ISOVALERYL-COA DEHYDROGENASE, MITOCHONDRIAL-RELATED"/>
    <property type="match status" value="1"/>
</dbReference>
<sequence length="393" mass="42486">MRSGSFPHLETNKDIREAVRALCSKFPAEYWEQHDRDHEYAADFVQAFADAGFLGILIPEEYGGGGGTIAEFCAALEEVAASGGALNACSSVHTPLLAVPAILAFGTEEQRKTLLPEVAAGRLLITFGVTEPDAGTDTTQIGLAATRKGDGWVLNGQKVWNSGAPYAQKVLVLARTATPGPDDRRGDGLTLFVTDLDRPTLDMRTIPKIGRNAFGSSELFFHDHEVSPDDVVGEVGQGFYHLLHSLNAERLYLSSVAMGIGRWCLEAATRYASERVVFGRPIGKNQAVQHPLAADYLQLLAAGQVLQAAVDACTAQGAGSIGTLANSAKYLTTEAAWKTADDAMQTFGGFSFAREYHIGRHWTEVRLQRIAPVNNQMVLNYIAERVLGLEKSY</sequence>
<evidence type="ECO:0000256" key="1">
    <source>
        <dbReference type="ARBA" id="ARBA00001974"/>
    </source>
</evidence>
<dbReference type="RefSeq" id="WP_160903621.1">
    <property type="nucleotide sequence ID" value="NZ_CP102850.1"/>
</dbReference>
<evidence type="ECO:0000313" key="10">
    <source>
        <dbReference type="Proteomes" id="UP000475545"/>
    </source>
</evidence>
<feature type="domain" description="Acyl-CoA dehydrogenase/oxidase C-terminal" evidence="6">
    <location>
        <begin position="236"/>
        <end position="387"/>
    </location>
</feature>
<keyword evidence="5" id="KW-0560">Oxidoreductase</keyword>
<name>A0A6L7GXU0_9ACTN</name>
<evidence type="ECO:0000313" key="9">
    <source>
        <dbReference type="EMBL" id="MXP23465.1"/>
    </source>
</evidence>
<reference evidence="9 10" key="1">
    <citation type="submission" date="2019-11" db="EMBL/GenBank/DDBJ databases">
        <title>Gordonia sp. nov., a novel actinobacterium isolated from mangrove soil in Hainan.</title>
        <authorList>
            <person name="Huang X."/>
            <person name="Xie Y."/>
            <person name="Chu X."/>
            <person name="Xiao K."/>
        </authorList>
    </citation>
    <scope>NUCLEOTIDE SEQUENCE [LARGE SCALE GENOMIC DNA]</scope>
    <source>
        <strain evidence="9 10">HNM0687</strain>
    </source>
</reference>
<evidence type="ECO:0000256" key="5">
    <source>
        <dbReference type="RuleBase" id="RU362125"/>
    </source>
</evidence>
<comment type="cofactor">
    <cofactor evidence="1 5">
        <name>FAD</name>
        <dbReference type="ChEBI" id="CHEBI:57692"/>
    </cofactor>
</comment>
<proteinExistence type="inferred from homology"/>
<dbReference type="Pfam" id="PF02770">
    <property type="entry name" value="Acyl-CoA_dh_M"/>
    <property type="match status" value="1"/>
</dbReference>
<dbReference type="InterPro" id="IPR037069">
    <property type="entry name" value="AcylCoA_DH/ox_N_sf"/>
</dbReference>
<evidence type="ECO:0000256" key="3">
    <source>
        <dbReference type="ARBA" id="ARBA00022630"/>
    </source>
</evidence>
<dbReference type="GO" id="GO:0050660">
    <property type="term" value="F:flavin adenine dinucleotide binding"/>
    <property type="evidence" value="ECO:0007669"/>
    <property type="project" value="InterPro"/>
</dbReference>
<dbReference type="Pfam" id="PF02771">
    <property type="entry name" value="Acyl-CoA_dh_N"/>
    <property type="match status" value="1"/>
</dbReference>
<evidence type="ECO:0000259" key="7">
    <source>
        <dbReference type="Pfam" id="PF02770"/>
    </source>
</evidence>
<keyword evidence="10" id="KW-1185">Reference proteome</keyword>
<dbReference type="InterPro" id="IPR046373">
    <property type="entry name" value="Acyl-CoA_Oxase/DH_mid-dom_sf"/>
</dbReference>
<keyword evidence="4 5" id="KW-0274">FAD</keyword>
<comment type="similarity">
    <text evidence="2 5">Belongs to the acyl-CoA dehydrogenase family.</text>
</comment>
<evidence type="ECO:0000259" key="8">
    <source>
        <dbReference type="Pfam" id="PF02771"/>
    </source>
</evidence>
<comment type="caution">
    <text evidence="9">The sequence shown here is derived from an EMBL/GenBank/DDBJ whole genome shotgun (WGS) entry which is preliminary data.</text>
</comment>
<dbReference type="InterPro" id="IPR013786">
    <property type="entry name" value="AcylCoA_DH/ox_N"/>
</dbReference>
<dbReference type="InterPro" id="IPR009075">
    <property type="entry name" value="AcylCo_DH/oxidase_C"/>
</dbReference>
<dbReference type="Gene3D" id="1.10.540.10">
    <property type="entry name" value="Acyl-CoA dehydrogenase/oxidase, N-terminal domain"/>
    <property type="match status" value="1"/>
</dbReference>
<dbReference type="InterPro" id="IPR009100">
    <property type="entry name" value="AcylCoA_DH/oxidase_NM_dom_sf"/>
</dbReference>
<gene>
    <name evidence="9" type="ORF">GIY30_19175</name>
</gene>
<dbReference type="SUPFAM" id="SSF56645">
    <property type="entry name" value="Acyl-CoA dehydrogenase NM domain-like"/>
    <property type="match status" value="1"/>
</dbReference>
<evidence type="ECO:0000259" key="6">
    <source>
        <dbReference type="Pfam" id="PF00441"/>
    </source>
</evidence>